<organism evidence="1 2">
    <name type="scientific">Rotaria magnacalcarata</name>
    <dbReference type="NCBI Taxonomy" id="392030"/>
    <lineage>
        <taxon>Eukaryota</taxon>
        <taxon>Metazoa</taxon>
        <taxon>Spiralia</taxon>
        <taxon>Gnathifera</taxon>
        <taxon>Rotifera</taxon>
        <taxon>Eurotatoria</taxon>
        <taxon>Bdelloidea</taxon>
        <taxon>Philodinida</taxon>
        <taxon>Philodinidae</taxon>
        <taxon>Rotaria</taxon>
    </lineage>
</organism>
<protein>
    <submittedName>
        <fullName evidence="1">Uncharacterized protein</fullName>
    </submittedName>
</protein>
<gene>
    <name evidence="1" type="ORF">UXM345_LOCUS37972</name>
</gene>
<name>A0A820NVZ6_9BILA</name>
<accession>A0A820NVZ6</accession>
<dbReference type="AlphaFoldDB" id="A0A820NVZ6"/>
<dbReference type="EMBL" id="CAJOBF010023198">
    <property type="protein sequence ID" value="CAF4394608.1"/>
    <property type="molecule type" value="Genomic_DNA"/>
</dbReference>
<evidence type="ECO:0000313" key="1">
    <source>
        <dbReference type="EMBL" id="CAF4394608.1"/>
    </source>
</evidence>
<feature type="non-terminal residue" evidence="1">
    <location>
        <position position="1"/>
    </location>
</feature>
<comment type="caution">
    <text evidence="1">The sequence shown here is derived from an EMBL/GenBank/DDBJ whole genome shotgun (WGS) entry which is preliminary data.</text>
</comment>
<sequence>LEEDEIIEITTSLKENIAPQPESNASKDNFKSNVNSTLFCIVYD</sequence>
<reference evidence="1" key="1">
    <citation type="submission" date="2021-02" db="EMBL/GenBank/DDBJ databases">
        <authorList>
            <person name="Nowell W R."/>
        </authorList>
    </citation>
    <scope>NUCLEOTIDE SEQUENCE</scope>
</reference>
<proteinExistence type="predicted"/>
<dbReference type="Proteomes" id="UP000663842">
    <property type="component" value="Unassembled WGS sequence"/>
</dbReference>
<evidence type="ECO:0000313" key="2">
    <source>
        <dbReference type="Proteomes" id="UP000663842"/>
    </source>
</evidence>